<comment type="caution">
    <text evidence="2">The sequence shown here is derived from an EMBL/GenBank/DDBJ whole genome shotgun (WGS) entry which is preliminary data.</text>
</comment>
<dbReference type="InterPro" id="IPR036117">
    <property type="entry name" value="DhaL_dom_sf"/>
</dbReference>
<dbReference type="SMART" id="SM01120">
    <property type="entry name" value="Dak2"/>
    <property type="match status" value="1"/>
</dbReference>
<dbReference type="InterPro" id="IPR033470">
    <property type="entry name" value="FakA-like_C"/>
</dbReference>
<dbReference type="InterPro" id="IPR050270">
    <property type="entry name" value="DegV_domain_contain"/>
</dbReference>
<dbReference type="OrthoDB" id="9760324at2"/>
<keyword evidence="3" id="KW-1185">Reference proteome</keyword>
<name>A0A561E9E6_9MICO</name>
<gene>
    <name evidence="2" type="ORF">BKA23_1032</name>
</gene>
<dbReference type="GO" id="GO:0006071">
    <property type="term" value="P:glycerol metabolic process"/>
    <property type="evidence" value="ECO:0007669"/>
    <property type="project" value="InterPro"/>
</dbReference>
<dbReference type="SUPFAM" id="SSF101473">
    <property type="entry name" value="DhaL-like"/>
    <property type="match status" value="1"/>
</dbReference>
<accession>A0A561E9E6</accession>
<dbReference type="Proteomes" id="UP000318297">
    <property type="component" value="Unassembled WGS sequence"/>
</dbReference>
<dbReference type="EMBL" id="VIVQ01000001">
    <property type="protein sequence ID" value="TWE12232.1"/>
    <property type="molecule type" value="Genomic_DNA"/>
</dbReference>
<dbReference type="GO" id="GO:0004371">
    <property type="term" value="F:glycerone kinase activity"/>
    <property type="evidence" value="ECO:0007669"/>
    <property type="project" value="InterPro"/>
</dbReference>
<dbReference type="PANTHER" id="PTHR33434">
    <property type="entry name" value="DEGV DOMAIN-CONTAINING PROTEIN DR_1986-RELATED"/>
    <property type="match status" value="1"/>
</dbReference>
<dbReference type="Pfam" id="PF02734">
    <property type="entry name" value="Dak2"/>
    <property type="match status" value="1"/>
</dbReference>
<dbReference type="AlphaFoldDB" id="A0A561E9E6"/>
<dbReference type="InterPro" id="IPR004007">
    <property type="entry name" value="DhaL_dom"/>
</dbReference>
<feature type="domain" description="DhaL" evidence="1">
    <location>
        <begin position="9"/>
        <end position="203"/>
    </location>
</feature>
<reference evidence="2 3" key="1">
    <citation type="submission" date="2019-06" db="EMBL/GenBank/DDBJ databases">
        <title>Sequencing the genomes of 1000 actinobacteria strains.</title>
        <authorList>
            <person name="Klenk H.-P."/>
        </authorList>
    </citation>
    <scope>NUCLEOTIDE SEQUENCE [LARGE SCALE GENOMIC DNA]</scope>
    <source>
        <strain evidence="2 3">DSM 19560</strain>
    </source>
</reference>
<dbReference type="RefSeq" id="WP_145226070.1">
    <property type="nucleotide sequence ID" value="NZ_VIVQ01000001.1"/>
</dbReference>
<dbReference type="InterPro" id="IPR048394">
    <property type="entry name" value="FakA-like_M"/>
</dbReference>
<dbReference type="PANTHER" id="PTHR33434:SF4">
    <property type="entry name" value="PHOSPHATASE PROTEIN"/>
    <property type="match status" value="1"/>
</dbReference>
<evidence type="ECO:0000313" key="3">
    <source>
        <dbReference type="Proteomes" id="UP000318297"/>
    </source>
</evidence>
<sequence>MPLAHLDLVALRRWVITARADLAAYADALNHLNVFPVPDGDTGTNLLMTVDGALAQLGDEAPSDIQHAAATMSEATLTSARGNSGVILSQLTRGIADVLREVDDDTLDGHHVAAILSRAARLARDGVSRPEGGTVLSVASAAASAAVAADAAGAELAGVVDAAVAGAGEALIRTRTEHEVLRRAGVVDAGGAGYLLVIEALQRVVRGDGGLAMSPGSAPEWLRISLDSAAVGPSGVPPDVCASESYDAGPAYEVMFLIADSDDARVRSLKQRLDALGDSLVVAGGPHLWSVHVHVDDVAAAVNHAVDAGRPHRFVISRFADEDRARARGARVVAIVRSDGVAEVAQAAGAEVLRSATQEVLHEAFAGHDVDTIVLCAGAQIRQEVERWATGSAYRTRLRPVASSSVEMIAALAVLDHEQPFETQLTAVQDAADTVVWREIVGGDSDDVVMRQARAFIDESVPRRELVTLVAGEHVSWADDLAAQVRTAYPHLEVQTVVGGAGEPTLTIGVE</sequence>
<evidence type="ECO:0000313" key="2">
    <source>
        <dbReference type="EMBL" id="TWE12232.1"/>
    </source>
</evidence>
<evidence type="ECO:0000259" key="1">
    <source>
        <dbReference type="PROSITE" id="PS51480"/>
    </source>
</evidence>
<dbReference type="PROSITE" id="PS51480">
    <property type="entry name" value="DHAL"/>
    <property type="match status" value="1"/>
</dbReference>
<organism evidence="2 3">
    <name type="scientific">Rudaeicoccus suwonensis</name>
    <dbReference type="NCBI Taxonomy" id="657409"/>
    <lineage>
        <taxon>Bacteria</taxon>
        <taxon>Bacillati</taxon>
        <taxon>Actinomycetota</taxon>
        <taxon>Actinomycetes</taxon>
        <taxon>Micrococcales</taxon>
        <taxon>Dermacoccaceae</taxon>
        <taxon>Rudaeicoccus</taxon>
    </lineage>
</organism>
<dbReference type="Gene3D" id="1.25.40.340">
    <property type="match status" value="1"/>
</dbReference>
<proteinExistence type="predicted"/>
<dbReference type="SUPFAM" id="SSF51735">
    <property type="entry name" value="NAD(P)-binding Rossmann-fold domains"/>
    <property type="match status" value="1"/>
</dbReference>
<protein>
    <recommendedName>
        <fullName evidence="1">DhaL domain-containing protein</fullName>
    </recommendedName>
</protein>
<dbReference type="Pfam" id="PF21645">
    <property type="entry name" value="FakA-like_M"/>
    <property type="match status" value="1"/>
</dbReference>
<dbReference type="InterPro" id="IPR036291">
    <property type="entry name" value="NAD(P)-bd_dom_sf"/>
</dbReference>
<dbReference type="SMART" id="SM01121">
    <property type="entry name" value="Dak1_2"/>
    <property type="match status" value="1"/>
</dbReference>